<dbReference type="HOGENOM" id="CLU_1212714_0_0_11"/>
<dbReference type="eggNOG" id="ENOG5031HGK">
    <property type="taxonomic scope" value="Bacteria"/>
</dbReference>
<evidence type="ECO:0000313" key="4">
    <source>
        <dbReference type="Proteomes" id="UP000004668"/>
    </source>
</evidence>
<proteinExistence type="predicted"/>
<evidence type="ECO:0008006" key="5">
    <source>
        <dbReference type="Google" id="ProtNLM"/>
    </source>
</evidence>
<protein>
    <recommendedName>
        <fullName evidence="5">DUF3618 domain-containing protein</fullName>
    </recommendedName>
</protein>
<dbReference type="EMBL" id="ACRE02000041">
    <property type="protein sequence ID" value="EGE36867.1"/>
    <property type="molecule type" value="Genomic_DNA"/>
</dbReference>
<organism evidence="3 4">
    <name type="scientific">Actinomyces viscosus C505</name>
    <dbReference type="NCBI Taxonomy" id="562973"/>
    <lineage>
        <taxon>Bacteria</taxon>
        <taxon>Bacillati</taxon>
        <taxon>Actinomycetota</taxon>
        <taxon>Actinomycetes</taxon>
        <taxon>Actinomycetales</taxon>
        <taxon>Actinomycetaceae</taxon>
        <taxon>Actinomyces</taxon>
    </lineage>
</organism>
<evidence type="ECO:0000256" key="2">
    <source>
        <dbReference type="SAM" id="Phobius"/>
    </source>
</evidence>
<keyword evidence="2" id="KW-0812">Transmembrane</keyword>
<sequence length="228" mass="23323">MGRLPRGGADPHPHRRADGPDRHQASQGRQGRHADAAGGAEGVRQRRQGGRDLRPAEGERPVSTNTAPTPVPAAPAAPATQAAQAAPSADAVLSDLAARRLALAADVDELAARLAPNNLAKVAKLKAREKVQELRSQAVSKAEETVGQVKNRLASLAGGGTDPEGGVDTYDPSTLTLGQRVSRLFDDARDGDPASLGIVTVAGLALAGLSVTATVAAVKAFRARAGRA</sequence>
<name>F2V0L9_ACTVI</name>
<reference evidence="4" key="1">
    <citation type="submission" date="2010-02" db="EMBL/GenBank/DDBJ databases">
        <title>The Genome Sequence of Prevotella oris strain C735.</title>
        <authorList>
            <consortium name="The Broad Institute Genome Sequencing Platform"/>
            <person name="Ward D."/>
            <person name="Feldgarden M."/>
            <person name="Earl A."/>
            <person name="Young S.K."/>
            <person name="Zeng Q."/>
            <person name="Koehrsen M."/>
            <person name="Alvarado L."/>
            <person name="Berlin A."/>
            <person name="Bochicchio J."/>
            <person name="Borenstein D."/>
            <person name="Chapman S.B."/>
            <person name="Chen Z."/>
            <person name="Engels R."/>
            <person name="Freedman E."/>
            <person name="Gellesch M."/>
            <person name="Goldberg J."/>
            <person name="Griggs A."/>
            <person name="Gujja S."/>
            <person name="Heilman E."/>
            <person name="Heiman D."/>
            <person name="Hepburn T."/>
            <person name="Howarth C."/>
            <person name="Jen D."/>
            <person name="Larson L."/>
            <person name="Mehta T."/>
            <person name="Park D."/>
            <person name="Pearson M."/>
            <person name="Roberts A."/>
            <person name="Saif S."/>
            <person name="Shea T."/>
            <person name="Shenoy N."/>
            <person name="Sisk P."/>
            <person name="Stolte C."/>
            <person name="Sykes S."/>
            <person name="Thomson T."/>
            <person name="Walk T."/>
            <person name="White J."/>
            <person name="Yandava C."/>
            <person name="Sibley C.D."/>
            <person name="Field T.R."/>
            <person name="Grinwis M."/>
            <person name="Eshaghurshan C.S."/>
            <person name="Surette M.G."/>
            <person name="Haas B."/>
            <person name="Nusbaum C."/>
            <person name="Birren B."/>
        </authorList>
    </citation>
    <scope>NUCLEOTIDE SEQUENCE [LARGE SCALE GENOMIC DNA]</scope>
    <source>
        <strain evidence="4">C505</strain>
    </source>
</reference>
<feature type="compositionally biased region" description="Basic and acidic residues" evidence="1">
    <location>
        <begin position="9"/>
        <end position="24"/>
    </location>
</feature>
<feature type="region of interest" description="Disordered" evidence="1">
    <location>
        <begin position="1"/>
        <end position="76"/>
    </location>
</feature>
<gene>
    <name evidence="3" type="ORF">HMPREF0059_02227</name>
</gene>
<keyword evidence="2" id="KW-0472">Membrane</keyword>
<dbReference type="AlphaFoldDB" id="F2V0L9"/>
<keyword evidence="2" id="KW-1133">Transmembrane helix</keyword>
<evidence type="ECO:0000256" key="1">
    <source>
        <dbReference type="SAM" id="MobiDB-lite"/>
    </source>
</evidence>
<accession>F2V0L9</accession>
<feature type="transmembrane region" description="Helical" evidence="2">
    <location>
        <begin position="196"/>
        <end position="218"/>
    </location>
</feature>
<evidence type="ECO:0000313" key="3">
    <source>
        <dbReference type="EMBL" id="EGE36867.1"/>
    </source>
</evidence>
<comment type="caution">
    <text evidence="3">The sequence shown here is derived from an EMBL/GenBank/DDBJ whole genome shotgun (WGS) entry which is preliminary data.</text>
</comment>
<reference evidence="3 4" key="2">
    <citation type="submission" date="2011-10" db="EMBL/GenBank/DDBJ databases">
        <title>The Genome Sequence of Actinomyces viscosus C505.</title>
        <authorList>
            <consortium name="The Broad Institute Genome Sequencing Platform"/>
            <consortium name="The Broad Institute Genome Sequencing Center for Infectious Disease"/>
            <person name="Earl A."/>
            <person name="Ward D."/>
            <person name="Feldgarden M."/>
            <person name="Gevers D."/>
            <person name="Sibley C.D."/>
            <person name="Field T.R."/>
            <person name="Grinwis M."/>
            <person name="Eshaghurshan C.S."/>
            <person name="Surette M.G."/>
            <person name="Young S.K."/>
            <person name="Zeng Q."/>
            <person name="Gargeya S."/>
            <person name="Fitzgerald M."/>
            <person name="Haas B."/>
            <person name="Abouelleil A."/>
            <person name="Alvarado L."/>
            <person name="Arachchi H.M."/>
            <person name="Berlin A."/>
            <person name="Brown A."/>
            <person name="Chapman S.B."/>
            <person name="Chen Z."/>
            <person name="Dunbar C."/>
            <person name="Freedman E."/>
            <person name="Gearin G."/>
            <person name="Goldberg J."/>
            <person name="Griggs A."/>
            <person name="Gujja S."/>
            <person name="Heiman D."/>
            <person name="Howarth C."/>
            <person name="Larson L."/>
            <person name="Lui A."/>
            <person name="MacDonald P.J.P."/>
            <person name="Montmayeur A."/>
            <person name="Murphy C."/>
            <person name="Neiman D."/>
            <person name="Pearson M."/>
            <person name="Priest M."/>
            <person name="Roberts A."/>
            <person name="Saif S."/>
            <person name="Shea T."/>
            <person name="Shenoy N."/>
            <person name="Sisk P."/>
            <person name="Stolte C."/>
            <person name="Sykes S."/>
            <person name="Wortman J."/>
            <person name="Nusbaum C."/>
            <person name="Birren B."/>
        </authorList>
    </citation>
    <scope>NUCLEOTIDE SEQUENCE [LARGE SCALE GENOMIC DNA]</scope>
    <source>
        <strain evidence="3 4">C505</strain>
    </source>
</reference>
<feature type="compositionally biased region" description="Basic and acidic residues" evidence="1">
    <location>
        <begin position="49"/>
        <end position="60"/>
    </location>
</feature>
<dbReference type="Proteomes" id="UP000004668">
    <property type="component" value="Unassembled WGS sequence"/>
</dbReference>